<feature type="coiled-coil region" evidence="5">
    <location>
        <begin position="745"/>
        <end position="818"/>
    </location>
</feature>
<dbReference type="RefSeq" id="XP_005188270.3">
    <property type="nucleotide sequence ID" value="XM_005188213.4"/>
</dbReference>
<dbReference type="GO" id="GO:0005930">
    <property type="term" value="C:axoneme"/>
    <property type="evidence" value="ECO:0007669"/>
    <property type="project" value="InterPro"/>
</dbReference>
<name>A0A1I8ME18_MUSDO</name>
<feature type="coiled-coil region" evidence="5">
    <location>
        <begin position="552"/>
        <end position="586"/>
    </location>
</feature>
<dbReference type="OrthoDB" id="420518at2759"/>
<protein>
    <recommendedName>
        <fullName evidence="2">Coiled-coil domain-containing protein 39</fullName>
    </recommendedName>
</protein>
<feature type="coiled-coil region" evidence="5">
    <location>
        <begin position="489"/>
        <end position="523"/>
    </location>
</feature>
<proteinExistence type="inferred from homology"/>
<sequence>MDDEMIRKAMQAMNWNSLSEIPMANEENRLLLNEIRLLEEKKEETLEYQQQTEERLKKLHEHSKNAEITINHNLKLLNAYQTDVRTEAHLYKLAVREHSKLKEDLRNSDKEWKKSRKHIEHTEKEMCTCKQNIDNLTNRIKWAKTALIEWRKAMEDGSKGYQLIEMYYKDDQMRAKQQNQKREKLNAEIDKCRQKLIHMYDEQKTLECNLECTANLYRTAHAERRAMVDTWKLAAGQMSQREKDIRNSEMALIDLRNQAHKTARDLKDMDTKLNGIIENNREVEAAIEQLNSETSDMKEEMQRLIDAVALKTNEVDLIQKELQNLANRVQQQRMENRRTMKTKEDRIIELDNAEKIVTKLEERLRSMSDKNMSAQQRLQTLEDLMDVEDRAQKAVNKETDRINGLIYRSQLQLVKFREEGLALTVDNRGILSTTSAIVKSMDATEKELRKQTECNYELSFKILQLERRILHLQGSCIDPEIEQRNQFYLAELEERNSKLQKGVQATQQQNKKLEDDMRKLTITYNKDMAQLDAVNFKIKEAQVYCEGGLKRIKEENKRNQELIVELSILKMRANEFEEEINKCEDSAYNLAKHRMHLNRTIRDRMVEIKSQMDVLNLKRKHQLEEVSTLKADIAERRKHIDAVKARFELTTKLLGVNEDGTMVTATQLRVETAQEKQMLLDEGNELNERVLKAEREIEALQNTLALLNNSNDVYRKQMQKIQDGEEASAELKLLQVNYCASLNTLRNLRQEFQDLEQKIQEAYKERDELEKLLTKETNKRCENADFLAKLQKELQDQANKLTRAERELKTALKAIKQRAISEEFLRLFDQDLDLREMEKRNLNVLNQLGEIAYGDFELGPKVARQILDRGLKMPHMMQKTRSSVSWRSDTSFDMMSYSSSKEMFTSRSSQSEMSELKQTSSARLSVVSIELPDKNKSK</sequence>
<dbReference type="GO" id="GO:0005576">
    <property type="term" value="C:extracellular region"/>
    <property type="evidence" value="ECO:0007669"/>
    <property type="project" value="GOC"/>
</dbReference>
<evidence type="ECO:0000256" key="4">
    <source>
        <dbReference type="ARBA" id="ARBA00045182"/>
    </source>
</evidence>
<dbReference type="VEuPathDB" id="VectorBase:MDOMA2_004945"/>
<keyword evidence="3 5" id="KW-0175">Coiled coil</keyword>
<evidence type="ECO:0000256" key="5">
    <source>
        <dbReference type="SAM" id="Coils"/>
    </source>
</evidence>
<dbReference type="InterPro" id="IPR033290">
    <property type="entry name" value="CCDC39"/>
</dbReference>
<evidence type="ECO:0000256" key="6">
    <source>
        <dbReference type="SAM" id="MobiDB-lite"/>
    </source>
</evidence>
<dbReference type="eggNOG" id="ENOG502QS0D">
    <property type="taxonomic scope" value="Eukaryota"/>
</dbReference>
<evidence type="ECO:0000256" key="2">
    <source>
        <dbReference type="ARBA" id="ARBA00016725"/>
    </source>
</evidence>
<dbReference type="EnsemblMetazoa" id="MDOA003929-RA">
    <property type="protein sequence ID" value="MDOA003929-PA"/>
    <property type="gene ID" value="MDOA003929"/>
</dbReference>
<feature type="region of interest" description="Disordered" evidence="6">
    <location>
        <begin position="903"/>
        <end position="922"/>
    </location>
</feature>
<organism evidence="7">
    <name type="scientific">Musca domestica</name>
    <name type="common">House fly</name>
    <dbReference type="NCBI Taxonomy" id="7370"/>
    <lineage>
        <taxon>Eukaryota</taxon>
        <taxon>Metazoa</taxon>
        <taxon>Ecdysozoa</taxon>
        <taxon>Arthropoda</taxon>
        <taxon>Hexapoda</taxon>
        <taxon>Insecta</taxon>
        <taxon>Pterygota</taxon>
        <taxon>Neoptera</taxon>
        <taxon>Endopterygota</taxon>
        <taxon>Diptera</taxon>
        <taxon>Brachycera</taxon>
        <taxon>Muscomorpha</taxon>
        <taxon>Muscoidea</taxon>
        <taxon>Muscidae</taxon>
        <taxon>Musca</taxon>
    </lineage>
</organism>
<evidence type="ECO:0000256" key="1">
    <source>
        <dbReference type="ARBA" id="ARBA00005805"/>
    </source>
</evidence>
<comment type="function">
    <text evidence="4">Required for assembly of dynein regulatory complex (DRC) and inner dynein arm (IDA) complexes, which are responsible for ciliary beat regulation, thereby playing a central role in motility in cilia and flagella. Probably acts together with CCDC40 to form a molecular ruler that determines the 96 nanometer (nm) repeat length and arrangements of components in cilia and flagella. Not required for outer dynein arm complexes assembly.</text>
</comment>
<dbReference type="PANTHER" id="PTHR18962">
    <property type="entry name" value="COILED-COIL DOMAIN-CONTAINING PROTEIN 39"/>
    <property type="match status" value="1"/>
</dbReference>
<dbReference type="GO" id="GO:0060285">
    <property type="term" value="P:cilium-dependent cell motility"/>
    <property type="evidence" value="ECO:0007669"/>
    <property type="project" value="TreeGrafter"/>
</dbReference>
<gene>
    <name evidence="7" type="primary">101896655</name>
</gene>
<dbReference type="GO" id="GO:0036159">
    <property type="term" value="P:inner dynein arm assembly"/>
    <property type="evidence" value="ECO:0007669"/>
    <property type="project" value="InterPro"/>
</dbReference>
<reference evidence="7" key="1">
    <citation type="submission" date="2020-05" db="UniProtKB">
        <authorList>
            <consortium name="EnsemblMetazoa"/>
        </authorList>
    </citation>
    <scope>IDENTIFICATION</scope>
    <source>
        <strain evidence="7">Aabys</strain>
    </source>
</reference>
<dbReference type="AlphaFoldDB" id="A0A1I8ME18"/>
<dbReference type="VEuPathDB" id="VectorBase:MDOA003929"/>
<dbReference type="Pfam" id="PF24161">
    <property type="entry name" value="CCDC39"/>
    <property type="match status" value="1"/>
</dbReference>
<feature type="coiled-coil region" evidence="5">
    <location>
        <begin position="168"/>
        <end position="202"/>
    </location>
</feature>
<comment type="similarity">
    <text evidence="1">Belongs to the CCDC39 family.</text>
</comment>
<feature type="coiled-coil region" evidence="5">
    <location>
        <begin position="676"/>
        <end position="717"/>
    </location>
</feature>
<dbReference type="KEGG" id="mde:101896655"/>
<evidence type="ECO:0000256" key="3">
    <source>
        <dbReference type="ARBA" id="ARBA00023054"/>
    </source>
</evidence>
<feature type="coiled-coil region" evidence="5">
    <location>
        <begin position="21"/>
        <end position="55"/>
    </location>
</feature>
<dbReference type="STRING" id="7370.A0A1I8ME18"/>
<feature type="coiled-coil region" evidence="5">
    <location>
        <begin position="273"/>
        <end position="384"/>
    </location>
</feature>
<dbReference type="GO" id="GO:0060287">
    <property type="term" value="P:epithelial cilium movement involved in determination of left/right asymmetry"/>
    <property type="evidence" value="ECO:0007669"/>
    <property type="project" value="TreeGrafter"/>
</dbReference>
<dbReference type="PANTHER" id="PTHR18962:SF0">
    <property type="entry name" value="COILED-COIL DOMAIN-CONTAINING PROTEIN 39"/>
    <property type="match status" value="1"/>
</dbReference>
<evidence type="ECO:0000313" key="7">
    <source>
        <dbReference type="EnsemblMetazoa" id="MDOA003929-PA"/>
    </source>
</evidence>
<accession>A0A1I8ME18</accession>